<feature type="transmembrane region" description="Helical" evidence="10">
    <location>
        <begin position="87"/>
        <end position="111"/>
    </location>
</feature>
<comment type="subcellular location">
    <subcellularLocation>
        <location evidence="1">Membrane</location>
    </subcellularLocation>
</comment>
<dbReference type="PANTHER" id="PTHR28525:SF1">
    <property type="entry name" value="REACTIVE OXYGEN SPECIES MODULATOR 1"/>
    <property type="match status" value="1"/>
</dbReference>
<comment type="function">
    <text evidence="7">Has antibacterial activity against a variety of bacteria including S.aureus, P.aeruginosa and M.tuberculosis. Acts by inducing bacterial membrane breakage.</text>
</comment>
<gene>
    <name evidence="11" type="ORF">DILT_LOCUS5152</name>
</gene>
<comment type="similarity">
    <text evidence="2">Belongs to the MGR2 family.</text>
</comment>
<evidence type="ECO:0000256" key="10">
    <source>
        <dbReference type="SAM" id="Phobius"/>
    </source>
</evidence>
<proteinExistence type="inferred from homology"/>
<dbReference type="GO" id="GO:0045039">
    <property type="term" value="P:protein insertion into mitochondrial inner membrane"/>
    <property type="evidence" value="ECO:0007669"/>
    <property type="project" value="TreeGrafter"/>
</dbReference>
<dbReference type="EMBL" id="UYRU01046799">
    <property type="protein sequence ID" value="VDN09321.1"/>
    <property type="molecule type" value="Genomic_DNA"/>
</dbReference>
<dbReference type="OrthoDB" id="5409308at2759"/>
<comment type="function">
    <text evidence="8">Induces production of reactive oxygen species (ROS) which are necessary for cell proliferation. May play a role in inducing oxidative DNA damage and replicative senescence. May play a role in the coordination of mitochondrial morphology and cell proliferation.</text>
</comment>
<evidence type="ECO:0000313" key="12">
    <source>
        <dbReference type="Proteomes" id="UP000281553"/>
    </source>
</evidence>
<evidence type="ECO:0000256" key="7">
    <source>
        <dbReference type="ARBA" id="ARBA00025225"/>
    </source>
</evidence>
<dbReference type="Pfam" id="PF10247">
    <property type="entry name" value="Romo1"/>
    <property type="match status" value="1"/>
</dbReference>
<evidence type="ECO:0000256" key="5">
    <source>
        <dbReference type="ARBA" id="ARBA00022989"/>
    </source>
</evidence>
<name>A0A3P7LSW0_DIBLA</name>
<dbReference type="Proteomes" id="UP000281553">
    <property type="component" value="Unassembled WGS sequence"/>
</dbReference>
<evidence type="ECO:0000256" key="3">
    <source>
        <dbReference type="ARBA" id="ARBA00016275"/>
    </source>
</evidence>
<dbReference type="GO" id="GO:0005744">
    <property type="term" value="C:TIM23 mitochondrial import inner membrane translocase complex"/>
    <property type="evidence" value="ECO:0007669"/>
    <property type="project" value="TreeGrafter"/>
</dbReference>
<dbReference type="PANTHER" id="PTHR28525">
    <property type="entry name" value="REACTIVE OXYGEN SPECIES MODULATOR 1"/>
    <property type="match status" value="1"/>
</dbReference>
<accession>A0A3P7LSW0</accession>
<evidence type="ECO:0000256" key="2">
    <source>
        <dbReference type="ARBA" id="ARBA00007839"/>
    </source>
</evidence>
<dbReference type="GO" id="GO:0030150">
    <property type="term" value="P:protein import into mitochondrial matrix"/>
    <property type="evidence" value="ECO:0007669"/>
    <property type="project" value="TreeGrafter"/>
</dbReference>
<organism evidence="11 12">
    <name type="scientific">Dibothriocephalus latus</name>
    <name type="common">Fish tapeworm</name>
    <name type="synonym">Diphyllobothrium latum</name>
    <dbReference type="NCBI Taxonomy" id="60516"/>
    <lineage>
        <taxon>Eukaryota</taxon>
        <taxon>Metazoa</taxon>
        <taxon>Spiralia</taxon>
        <taxon>Lophotrochozoa</taxon>
        <taxon>Platyhelminthes</taxon>
        <taxon>Cestoda</taxon>
        <taxon>Eucestoda</taxon>
        <taxon>Diphyllobothriidea</taxon>
        <taxon>Diphyllobothriidae</taxon>
        <taxon>Dibothriocephalus</taxon>
    </lineage>
</organism>
<dbReference type="SMART" id="SM01378">
    <property type="entry name" value="Romo1"/>
    <property type="match status" value="1"/>
</dbReference>
<dbReference type="AlphaFoldDB" id="A0A3P7LSW0"/>
<sequence length="141" mass="15569">MYDSTVRRREDLNKVRPKSDTFIFEKTFYENEIQKTRKMENGNCVAGRPFSGPYLITHPYSHGMPVPSGSYGQMSQPSCFSRMKMGFVMGFCVGVATGAIFGGFSCLRFGLRGRELVQTVGKSMIQGGGTFGMFMAIGTAI</sequence>
<keyword evidence="12" id="KW-1185">Reference proteome</keyword>
<reference evidence="11 12" key="1">
    <citation type="submission" date="2018-11" db="EMBL/GenBank/DDBJ databases">
        <authorList>
            <consortium name="Pathogen Informatics"/>
        </authorList>
    </citation>
    <scope>NUCLEOTIDE SEQUENCE [LARGE SCALE GENOMIC DNA]</scope>
</reference>
<keyword evidence="5 10" id="KW-1133">Transmembrane helix</keyword>
<evidence type="ECO:0000313" key="11">
    <source>
        <dbReference type="EMBL" id="VDN09321.1"/>
    </source>
</evidence>
<evidence type="ECO:0000256" key="4">
    <source>
        <dbReference type="ARBA" id="ARBA00022692"/>
    </source>
</evidence>
<evidence type="ECO:0000256" key="6">
    <source>
        <dbReference type="ARBA" id="ARBA00023136"/>
    </source>
</evidence>
<evidence type="ECO:0000256" key="1">
    <source>
        <dbReference type="ARBA" id="ARBA00004370"/>
    </source>
</evidence>
<feature type="non-terminal residue" evidence="11">
    <location>
        <position position="141"/>
    </location>
</feature>
<evidence type="ECO:0000256" key="8">
    <source>
        <dbReference type="ARBA" id="ARBA00025243"/>
    </source>
</evidence>
<evidence type="ECO:0000256" key="9">
    <source>
        <dbReference type="ARBA" id="ARBA00032686"/>
    </source>
</evidence>
<keyword evidence="6 10" id="KW-0472">Membrane</keyword>
<dbReference type="InterPro" id="IPR018450">
    <property type="entry name" value="Romo1/Mgr2"/>
</dbReference>
<protein>
    <recommendedName>
        <fullName evidence="3">Reactive oxygen species modulator 1</fullName>
    </recommendedName>
    <alternativeName>
        <fullName evidence="9">Protein MGR2 homolog</fullName>
    </alternativeName>
</protein>
<keyword evidence="4 10" id="KW-0812">Transmembrane</keyword>